<evidence type="ECO:0000256" key="1">
    <source>
        <dbReference type="ARBA" id="ARBA00004781"/>
    </source>
</evidence>
<dbReference type="EMBL" id="CP064936">
    <property type="protein sequence ID" value="QPZ99950.1"/>
    <property type="molecule type" value="Genomic_DNA"/>
</dbReference>
<dbReference type="Gene3D" id="3.90.25.10">
    <property type="entry name" value="UDP-galactose 4-epimerase, domain 1"/>
    <property type="match status" value="1"/>
</dbReference>
<sequence length="319" mass="35466">MIWLIGSKGMLGSEIARQLTEKHISWVGSDRDVDISDPQALLNFADSHDTSAGCTGRTASNGKVPEKITWVINCAAYTAVDKAESDAELAKILNEDGPRNIARATRKIGAKLIHISTDYVFDGTGSVPYTETMEKKPLGVYGVTKAAGEDAVEKEMTQYYILRTAWLYGFDGKNFVYTMTKLMNDRDALNVVSDQKGTPTCAMDLAAAIIKIIETSDKAPGLFGKKSAIPYGVYHFTNLGETTWFEFARRIYELGKRFGRIQSDCSVNPCTTEEYPTPAKRPAYSVLDKSKIQNALRIKIPSWEESLEKFIKSPRFEIK</sequence>
<keyword evidence="6 8" id="KW-0560">Oxidoreductase</keyword>
<keyword evidence="9" id="KW-1185">Reference proteome</keyword>
<name>A0A7T3V3Z5_9SPIR</name>
<dbReference type="EC" id="1.1.1.133" evidence="3 6"/>
<dbReference type="AlphaFoldDB" id="A0A7T3V3Z5"/>
<dbReference type="InterPro" id="IPR036291">
    <property type="entry name" value="NAD(P)-bd_dom_sf"/>
</dbReference>
<comment type="pathway">
    <text evidence="1 6">Carbohydrate biosynthesis; dTDP-L-rhamnose biosynthesis.</text>
</comment>
<dbReference type="InterPro" id="IPR005913">
    <property type="entry name" value="dTDP_dehydrorham_reduct"/>
</dbReference>
<dbReference type="SUPFAM" id="SSF51735">
    <property type="entry name" value="NAD(P)-binding Rossmann-fold domains"/>
    <property type="match status" value="1"/>
</dbReference>
<feature type="domain" description="RmlD-like substrate binding" evidence="7">
    <location>
        <begin position="2"/>
        <end position="313"/>
    </location>
</feature>
<dbReference type="PANTHER" id="PTHR10491">
    <property type="entry name" value="DTDP-4-DEHYDRORHAMNOSE REDUCTASE"/>
    <property type="match status" value="1"/>
</dbReference>
<comment type="function">
    <text evidence="6">Catalyzes the reduction of dTDP-6-deoxy-L-lyxo-4-hexulose to yield dTDP-L-rhamnose.</text>
</comment>
<dbReference type="Pfam" id="PF04321">
    <property type="entry name" value="RmlD_sub_bind"/>
    <property type="match status" value="1"/>
</dbReference>
<dbReference type="PANTHER" id="PTHR10491:SF4">
    <property type="entry name" value="METHIONINE ADENOSYLTRANSFERASE 2 SUBUNIT BETA"/>
    <property type="match status" value="1"/>
</dbReference>
<accession>A0A7T3V3Z5</accession>
<comment type="similarity">
    <text evidence="2 6">Belongs to the dTDP-4-dehydrorhamnose reductase family.</text>
</comment>
<protein>
    <recommendedName>
        <fullName evidence="4 6">dTDP-4-dehydrorhamnose reductase</fullName>
        <ecNumber evidence="3 6">1.1.1.133</ecNumber>
    </recommendedName>
</protein>
<dbReference type="GO" id="GO:0008831">
    <property type="term" value="F:dTDP-4-dehydrorhamnose reductase activity"/>
    <property type="evidence" value="ECO:0007669"/>
    <property type="project" value="UniProtKB-EC"/>
</dbReference>
<evidence type="ECO:0000256" key="6">
    <source>
        <dbReference type="RuleBase" id="RU364082"/>
    </source>
</evidence>
<dbReference type="NCBIfam" id="TIGR01214">
    <property type="entry name" value="rmlD"/>
    <property type="match status" value="1"/>
</dbReference>
<dbReference type="RefSeq" id="WP_198441851.1">
    <property type="nucleotide sequence ID" value="NZ_CBCSHE010000003.1"/>
</dbReference>
<evidence type="ECO:0000256" key="3">
    <source>
        <dbReference type="ARBA" id="ARBA00012929"/>
    </source>
</evidence>
<dbReference type="GO" id="GO:0019305">
    <property type="term" value="P:dTDP-rhamnose biosynthetic process"/>
    <property type="evidence" value="ECO:0007669"/>
    <property type="project" value="UniProtKB-UniPathway"/>
</dbReference>
<evidence type="ECO:0000256" key="5">
    <source>
        <dbReference type="ARBA" id="ARBA00048200"/>
    </source>
</evidence>
<dbReference type="Gene3D" id="3.40.50.720">
    <property type="entry name" value="NAD(P)-binding Rossmann-like Domain"/>
    <property type="match status" value="1"/>
</dbReference>
<keyword evidence="6" id="KW-0521">NADP</keyword>
<dbReference type="KEGG" id="tper:IWA51_06585"/>
<evidence type="ECO:0000256" key="4">
    <source>
        <dbReference type="ARBA" id="ARBA00017099"/>
    </source>
</evidence>
<dbReference type="UniPathway" id="UPA00124"/>
<proteinExistence type="inferred from homology"/>
<dbReference type="Proteomes" id="UP000595224">
    <property type="component" value="Chromosome"/>
</dbReference>
<evidence type="ECO:0000313" key="8">
    <source>
        <dbReference type="EMBL" id="QPZ99950.1"/>
    </source>
</evidence>
<evidence type="ECO:0000256" key="2">
    <source>
        <dbReference type="ARBA" id="ARBA00010944"/>
    </source>
</evidence>
<dbReference type="GO" id="GO:0005829">
    <property type="term" value="C:cytosol"/>
    <property type="evidence" value="ECO:0007669"/>
    <property type="project" value="TreeGrafter"/>
</dbReference>
<evidence type="ECO:0000259" key="7">
    <source>
        <dbReference type="Pfam" id="PF04321"/>
    </source>
</evidence>
<dbReference type="CDD" id="cd05254">
    <property type="entry name" value="dTDP_HR_like_SDR_e"/>
    <property type="match status" value="1"/>
</dbReference>
<dbReference type="InterPro" id="IPR029903">
    <property type="entry name" value="RmlD-like-bd"/>
</dbReference>
<reference evidence="8 9" key="1">
    <citation type="submission" date="2020-11" db="EMBL/GenBank/DDBJ databases">
        <title>Treponema Peruensis nv. sp., first commensal Treponema isolated from human feces.</title>
        <authorList>
            <person name="Belkhou C."/>
            <person name="Raes J."/>
        </authorList>
    </citation>
    <scope>NUCLEOTIDE SEQUENCE [LARGE SCALE GENOMIC DNA]</scope>
    <source>
        <strain evidence="8 9">RCC2812</strain>
    </source>
</reference>
<comment type="catalytic activity">
    <reaction evidence="5">
        <text>dTDP-beta-L-rhamnose + NADP(+) = dTDP-4-dehydro-beta-L-rhamnose + NADPH + H(+)</text>
        <dbReference type="Rhea" id="RHEA:21796"/>
        <dbReference type="ChEBI" id="CHEBI:15378"/>
        <dbReference type="ChEBI" id="CHEBI:57510"/>
        <dbReference type="ChEBI" id="CHEBI:57783"/>
        <dbReference type="ChEBI" id="CHEBI:58349"/>
        <dbReference type="ChEBI" id="CHEBI:62830"/>
        <dbReference type="EC" id="1.1.1.133"/>
    </reaction>
</comment>
<gene>
    <name evidence="8" type="primary">rfbD</name>
    <name evidence="8" type="ORF">IWA51_06585</name>
</gene>
<organism evidence="8 9">
    <name type="scientific">Treponema peruense</name>
    <dbReference type="NCBI Taxonomy" id="2787628"/>
    <lineage>
        <taxon>Bacteria</taxon>
        <taxon>Pseudomonadati</taxon>
        <taxon>Spirochaetota</taxon>
        <taxon>Spirochaetia</taxon>
        <taxon>Spirochaetales</taxon>
        <taxon>Treponemataceae</taxon>
        <taxon>Treponema</taxon>
    </lineage>
</organism>
<evidence type="ECO:0000313" key="9">
    <source>
        <dbReference type="Proteomes" id="UP000595224"/>
    </source>
</evidence>